<evidence type="ECO:0000256" key="1">
    <source>
        <dbReference type="SAM" id="MobiDB-lite"/>
    </source>
</evidence>
<dbReference type="EMBL" id="CP012830">
    <property type="protein sequence ID" value="ALI00578.1"/>
    <property type="molecule type" value="Genomic_DNA"/>
</dbReference>
<proteinExistence type="predicted"/>
<name>A0A0N9VL50_PSEFL</name>
<reference evidence="3" key="1">
    <citation type="submission" date="2015-09" db="EMBL/GenBank/DDBJ databases">
        <title>Whole genome sequence of Pseudomonas fluorescens FW300-N2E3.</title>
        <authorList>
            <person name="Ray J."/>
            <person name="Melnyk R."/>
            <person name="Deutschbauer A."/>
        </authorList>
    </citation>
    <scope>NUCLEOTIDE SEQUENCE [LARGE SCALE GENOMIC DNA]</scope>
    <source>
        <strain evidence="3">FW300-N2E3</strain>
    </source>
</reference>
<reference evidence="2 3" key="2">
    <citation type="journal article" date="2018" name="Nature">
        <title>Mutant phenotypes for thousands of bacterial genes of unknown function.</title>
        <authorList>
            <person name="Price M.N."/>
            <person name="Wetmore K.M."/>
            <person name="Waters R.J."/>
            <person name="Callaghan M."/>
            <person name="Ray J."/>
            <person name="Liu H."/>
            <person name="Kuehl J.V."/>
            <person name="Melnyk R.A."/>
            <person name="Lamson J.S."/>
            <person name="Suh Y."/>
            <person name="Carlson H.K."/>
            <person name="Esquivel Z."/>
            <person name="Sadeeshkumar H."/>
            <person name="Chakraborty R."/>
            <person name="Zane G.M."/>
            <person name="Rubin B.E."/>
            <person name="Wall J.D."/>
            <person name="Visel A."/>
            <person name="Bristow J."/>
            <person name="Blow M.J."/>
            <person name="Arkin A.P."/>
            <person name="Deutschbauer A.M."/>
        </authorList>
    </citation>
    <scope>NUCLEOTIDE SEQUENCE [LARGE SCALE GENOMIC DNA]</scope>
    <source>
        <strain evidence="2 3">FW300-N2E3</strain>
    </source>
</reference>
<evidence type="ECO:0000313" key="2">
    <source>
        <dbReference type="EMBL" id="ALI00578.1"/>
    </source>
</evidence>
<dbReference type="Proteomes" id="UP000066487">
    <property type="component" value="Chromosome"/>
</dbReference>
<gene>
    <name evidence="2" type="ORF">AO353_05730</name>
</gene>
<feature type="region of interest" description="Disordered" evidence="1">
    <location>
        <begin position="68"/>
        <end position="90"/>
    </location>
</feature>
<organism evidence="2 3">
    <name type="scientific">Pseudomonas fluorescens</name>
    <dbReference type="NCBI Taxonomy" id="294"/>
    <lineage>
        <taxon>Bacteria</taxon>
        <taxon>Pseudomonadati</taxon>
        <taxon>Pseudomonadota</taxon>
        <taxon>Gammaproteobacteria</taxon>
        <taxon>Pseudomonadales</taxon>
        <taxon>Pseudomonadaceae</taxon>
        <taxon>Pseudomonas</taxon>
    </lineage>
</organism>
<protein>
    <submittedName>
        <fullName evidence="2">Uncharacterized protein</fullName>
    </submittedName>
</protein>
<dbReference type="AlphaFoldDB" id="A0A0N9VL50"/>
<accession>A0A0N9VL50</accession>
<evidence type="ECO:0000313" key="3">
    <source>
        <dbReference type="Proteomes" id="UP000066487"/>
    </source>
</evidence>
<sequence length="90" mass="9912">MRWLASRGVAVPAHIRVAEDIKVEAGKLKVVFKHGLIRVEYREVELLARIGKQRNAAFRAGFQQRVLAQQAPSPKPQTPDATKPALGGLC</sequence>